<keyword evidence="2" id="KW-1185">Reference proteome</keyword>
<evidence type="ECO:0000313" key="1">
    <source>
        <dbReference type="EMBL" id="SIO18871.1"/>
    </source>
</evidence>
<dbReference type="Proteomes" id="UP000184782">
    <property type="component" value="Unassembled WGS sequence"/>
</dbReference>
<dbReference type="RefSeq" id="WP_074230630.1">
    <property type="nucleotide sequence ID" value="NZ_FSRQ01000002.1"/>
</dbReference>
<gene>
    <name evidence="1" type="ORF">SAMN05421769_2495</name>
</gene>
<protein>
    <recommendedName>
        <fullName evidence="3">TonB protein C-terminal</fullName>
    </recommendedName>
</protein>
<dbReference type="EMBL" id="FSRQ01000002">
    <property type="protein sequence ID" value="SIO18871.1"/>
    <property type="molecule type" value="Genomic_DNA"/>
</dbReference>
<name>A0A1N6HGC6_9FLAO</name>
<evidence type="ECO:0008006" key="3">
    <source>
        <dbReference type="Google" id="ProtNLM"/>
    </source>
</evidence>
<accession>A0A1N6HGC6</accession>
<organism evidence="1 2">
    <name type="scientific">Chryseobacterium scophthalmum</name>
    <dbReference type="NCBI Taxonomy" id="59733"/>
    <lineage>
        <taxon>Bacteria</taxon>
        <taxon>Pseudomonadati</taxon>
        <taxon>Bacteroidota</taxon>
        <taxon>Flavobacteriia</taxon>
        <taxon>Flavobacteriales</taxon>
        <taxon>Weeksellaceae</taxon>
        <taxon>Chryseobacterium group</taxon>
        <taxon>Chryseobacterium</taxon>
    </lineage>
</organism>
<sequence>MKKISVLFFLISFLFGYSQVEEFKTADDIYNKKMKTLLKKFPKESIERFKQEKVLLDEKILSYKKTLEKINIEEQKGITEYPAPSVPPVTKRPEFELGESQFKALLFSAYADNISSLNYNISSPTYTARLTCAVDSKGYVYDVRVKGKNTNINTFILAAFYRIKDKGKWKPAEINGQPILYGFSYPITLKFQEAESDFTE</sequence>
<dbReference type="STRING" id="59733.SAMN05421769_2495"/>
<reference evidence="2" key="1">
    <citation type="submission" date="2016-12" db="EMBL/GenBank/DDBJ databases">
        <authorList>
            <person name="Varghese N."/>
            <person name="Submissions S."/>
        </authorList>
    </citation>
    <scope>NUCLEOTIDE SEQUENCE [LARGE SCALE GENOMIC DNA]</scope>
    <source>
        <strain evidence="2">DSM 16779</strain>
    </source>
</reference>
<dbReference type="OrthoDB" id="1245168at2"/>
<dbReference type="AlphaFoldDB" id="A0A1N6HGC6"/>
<proteinExistence type="predicted"/>
<evidence type="ECO:0000313" key="2">
    <source>
        <dbReference type="Proteomes" id="UP000184782"/>
    </source>
</evidence>